<keyword evidence="9" id="KW-0176">Collagen</keyword>
<evidence type="ECO:0000313" key="16">
    <source>
        <dbReference type="EMBL" id="KAG2457057.1"/>
    </source>
</evidence>
<reference evidence="16 17" key="1">
    <citation type="journal article" date="2021" name="Cell">
        <title>Tracing the genetic footprints of vertebrate landing in non-teleost ray-finned fishes.</title>
        <authorList>
            <person name="Bi X."/>
            <person name="Wang K."/>
            <person name="Yang L."/>
            <person name="Pan H."/>
            <person name="Jiang H."/>
            <person name="Wei Q."/>
            <person name="Fang M."/>
            <person name="Yu H."/>
            <person name="Zhu C."/>
            <person name="Cai Y."/>
            <person name="He Y."/>
            <person name="Gan X."/>
            <person name="Zeng H."/>
            <person name="Yu D."/>
            <person name="Zhu Y."/>
            <person name="Jiang H."/>
            <person name="Qiu Q."/>
            <person name="Yang H."/>
            <person name="Zhang Y.E."/>
            <person name="Wang W."/>
            <person name="Zhu M."/>
            <person name="He S."/>
            <person name="Zhang G."/>
        </authorList>
    </citation>
    <scope>NUCLEOTIDE SEQUENCE [LARGE SCALE GENOMIC DNA]</scope>
    <source>
        <strain evidence="16">Bchr_013</strain>
    </source>
</reference>
<dbReference type="PROSITE" id="PS50002">
    <property type="entry name" value="SH3"/>
    <property type="match status" value="1"/>
</dbReference>
<name>A0A8X7WV85_POLSE</name>
<dbReference type="CDD" id="cd01224">
    <property type="entry name" value="PH_Collybistin_ASEF"/>
    <property type="match status" value="1"/>
</dbReference>
<dbReference type="Gene3D" id="2.60.120.40">
    <property type="match status" value="1"/>
</dbReference>
<evidence type="ECO:0000256" key="6">
    <source>
        <dbReference type="ARBA" id="ARBA00022530"/>
    </source>
</evidence>
<dbReference type="Pfam" id="PF00018">
    <property type="entry name" value="SH3_1"/>
    <property type="match status" value="1"/>
</dbReference>
<feature type="compositionally biased region" description="Polar residues" evidence="11">
    <location>
        <begin position="626"/>
        <end position="642"/>
    </location>
</feature>
<organism evidence="16 17">
    <name type="scientific">Polypterus senegalus</name>
    <name type="common">Senegal bichir</name>
    <dbReference type="NCBI Taxonomy" id="55291"/>
    <lineage>
        <taxon>Eukaryota</taxon>
        <taxon>Metazoa</taxon>
        <taxon>Chordata</taxon>
        <taxon>Craniata</taxon>
        <taxon>Vertebrata</taxon>
        <taxon>Euteleostomi</taxon>
        <taxon>Actinopterygii</taxon>
        <taxon>Polypteriformes</taxon>
        <taxon>Polypteridae</taxon>
        <taxon>Polypterus</taxon>
    </lineage>
</organism>
<feature type="compositionally biased region" description="Polar residues" evidence="11">
    <location>
        <begin position="718"/>
        <end position="745"/>
    </location>
</feature>
<dbReference type="SMART" id="SM00326">
    <property type="entry name" value="SH3"/>
    <property type="match status" value="1"/>
</dbReference>
<sequence length="1891" mass="210559">MQLISLSSQFLIRGVPPADLPVHESLPPQISAGGGSQQVGYKLFITSLQHLKEQKSFMCNRMERILIETTFDTEELELLQAGMGRQTVSLPEDGDHAEVEDAADMQSLMLWADEIVTCGYTNQIKMDSKESMIRAIVLHSTTRLIPMLQQLRKGMELYGLVNLMAVNPEACHSLFVPGKILKVETKEAGLVWTGSDVSSSNSSSCLQDKKGEEVMQSTEDLTPCTTCETERKEGAAEEVLPSDATAKSSGSQLCEHRGGKHVYENGESIASFSTGSSNGAAETFLAMETTEPVHFNGQSQLENCVHCSDSDEQENKLSPSKIMRFFSTPQKRTSSNCERPRSLIMTGTSTTWNALSSLRKMGSFKKLKSSVFQGIQDKETSDFLNEGNLANKQTINGVCFRVQNSHFSYSGTVPDLKGTGDGLTSDGSDVEERDDSFLRNTHRSLSIRRAYGTGRINLLDGNKGDGHTNCKRSLSPIAGEIEICELPKKEVENIKVVYRRSKSTDNLNFLRKTSFKRKSTSNLAELKATNESQRIQRTVSTSSMDLDKSNSGSERRSKRWKSPIRAKDFDRVFKLVSNATDTAKKKEILPNDQTSRVRPNSRLHDDYSRRASCSSEQERKRCLSPARNTVKSQTSENLQNEVSILRSDLPVSDDTSKEVQPCRSPDVNSPLSPFSPSSDSNEVFFSESSCEPKSDSHFIFEADQSVTPSRPTAPKPQSPSTEKVKCNSTLHSHNRHSTLSLSSMDSDGKAEGHIPKIGKSPVSFQDLVHTVYYDDANEDSGISSHSQLSLNMGSGCEEKKEEVTAEEEWRKSQSLEAEKTDGQKVTPRRWGSSKNKTRPRPLSDYGQLTVRKFSIPEHSIAVESQDMECMDGEEKSFKCASQRHNQQVLNQKSRKRRPISVIGGIDLYSHPKTGEMEALLAQQPVQRPPPPSHQVPPYKAISARFRPFTFSQSTPIGLDRVGRRRQMRASNVSADGVTESSTLTDDNASEEDYSFEEMCQANSRYLQPGGEQLAINELIGDGSTVYAEALWDHVTMDDQELAFKAGDVIRVLDASNKEWWWGMIDDKEAWFPASFVRLRVNQEDSVVESVEHALSEEQDISSSKLRHKTAENKDQMRANVIKEIMNTERVYIKHLKDICEGYIRQCRKHTGMFNEAQLNTIFGNIEDIYRFQRKFLKDLEKQYNKEEPHLSEIGSCFLFHQEGFAIYSEYCNNHPSACVELAKLVKHSKYRHFFEACRLLQQMIDIAIDGFLLTPVQKICKYPLQLAELLKYTTPEHNDYQNISAAYEAMKNVACLINERKRRLESIDKIAHWQVSIVGWEGEDVLARSSELIHSGELTKISKHGKTQQRIFFLFDHQLILCKKDILRRDMLYYKSRIDMDEMEVLDVEDGRDKDFSITVKNAFKLQNEASSELYLFYAKKPEDKEKWLQACRDERRRVQEDKEMGMEISENQKKQAISNARKSRQGKIKGVSYNGCPVPPPHQGLHPIHQRHITVPTSIPQQQMISTRFVMNSGIVIDVQYAVLKRLSNADQFKKARHPKVNFVCPPYFGYHSGFLSFSKPPNASVSTNDMSSKDCYMSGHPGVPGDPGHNGIPGRDGRDGAKGDKGDQGQIGACGTPGKDGKMGEKGVEGAVGIPGIKGRRGETGERGPPGKMGPQGLPGPLGYKGQKGELGLPGPQGIKGDTGSEGPQGPQGSTGPQGETGLTGPIGPTGRQGLKGEVGYPGEKGSLGLRGEKGQRGDTGEKGDKGDMPSLPKSAFTVGLTEHTKLPSANTPIKFDKIIYNRQNHYDPSTGRFTCVASGTYYFTYHITVYSKNVKVALMKNGTPVIYTMDKYQNSEDQASGGAVLQLKAGDKVWLQVYGGEFFNGLFADDDDDTTFSGFLLFADTLTD</sequence>
<evidence type="ECO:0000259" key="13">
    <source>
        <dbReference type="PROSITE" id="PS50003"/>
    </source>
</evidence>
<keyword evidence="17" id="KW-1185">Reference proteome</keyword>
<feature type="non-terminal residue" evidence="16">
    <location>
        <position position="1891"/>
    </location>
</feature>
<evidence type="ECO:0000256" key="9">
    <source>
        <dbReference type="ARBA" id="ARBA00023119"/>
    </source>
</evidence>
<feature type="compositionally biased region" description="Basic and acidic residues" evidence="11">
    <location>
        <begin position="1597"/>
        <end position="1609"/>
    </location>
</feature>
<dbReference type="SUPFAM" id="SSF50729">
    <property type="entry name" value="PH domain-like"/>
    <property type="match status" value="1"/>
</dbReference>
<feature type="region of interest" description="Disordered" evidence="11">
    <location>
        <begin position="1446"/>
        <end position="1467"/>
    </location>
</feature>
<keyword evidence="6" id="KW-0272">Extracellular matrix</keyword>
<feature type="domain" description="C1q" evidence="15">
    <location>
        <begin position="1752"/>
        <end position="1890"/>
    </location>
</feature>
<dbReference type="InterPro" id="IPR001452">
    <property type="entry name" value="SH3_domain"/>
</dbReference>
<feature type="region of interest" description="Disordered" evidence="11">
    <location>
        <begin position="529"/>
        <end position="561"/>
    </location>
</feature>
<feature type="compositionally biased region" description="Polar residues" evidence="11">
    <location>
        <begin position="782"/>
        <end position="792"/>
    </location>
</feature>
<dbReference type="PROSITE" id="PS50010">
    <property type="entry name" value="DH_2"/>
    <property type="match status" value="1"/>
</dbReference>
<protein>
    <submittedName>
        <fullName evidence="16">SPT13 protein</fullName>
    </submittedName>
</protein>
<dbReference type="InterPro" id="IPR036028">
    <property type="entry name" value="SH3-like_dom_sf"/>
</dbReference>
<feature type="compositionally biased region" description="Basic and acidic residues" evidence="11">
    <location>
        <begin position="1733"/>
        <end position="1750"/>
    </location>
</feature>
<feature type="compositionally biased region" description="Basic and acidic residues" evidence="11">
    <location>
        <begin position="796"/>
        <end position="822"/>
    </location>
</feature>
<accession>A0A8X7WV85</accession>
<dbReference type="GO" id="GO:0005085">
    <property type="term" value="F:guanyl-nucleotide exchange factor activity"/>
    <property type="evidence" value="ECO:0007669"/>
    <property type="project" value="UniProtKB-KW"/>
</dbReference>
<dbReference type="Pfam" id="PF22697">
    <property type="entry name" value="SOS1_NGEF_PH"/>
    <property type="match status" value="1"/>
</dbReference>
<evidence type="ECO:0000256" key="1">
    <source>
        <dbReference type="ARBA" id="ARBA00004496"/>
    </source>
</evidence>
<feature type="compositionally biased region" description="Basic and acidic residues" evidence="11">
    <location>
        <begin position="1621"/>
        <end position="1630"/>
    </location>
</feature>
<feature type="compositionally biased region" description="Polar residues" evidence="11">
    <location>
        <begin position="969"/>
        <end position="986"/>
    </location>
</feature>
<keyword evidence="5" id="KW-0964">Secreted</keyword>
<evidence type="ECO:0000256" key="3">
    <source>
        <dbReference type="ARBA" id="ARBA00022443"/>
    </source>
</evidence>
<keyword evidence="3 10" id="KW-0728">SH3 domain</keyword>
<dbReference type="Gene3D" id="1.20.900.10">
    <property type="entry name" value="Dbl homology (DH) domain"/>
    <property type="match status" value="1"/>
</dbReference>
<feature type="region of interest" description="Disordered" evidence="11">
    <location>
        <begin position="703"/>
        <end position="757"/>
    </location>
</feature>
<dbReference type="SUPFAM" id="SSF49842">
    <property type="entry name" value="TNF-like"/>
    <property type="match status" value="1"/>
</dbReference>
<dbReference type="PROSITE" id="PS50003">
    <property type="entry name" value="PH_DOMAIN"/>
    <property type="match status" value="1"/>
</dbReference>
<evidence type="ECO:0000256" key="4">
    <source>
        <dbReference type="ARBA" id="ARBA00022490"/>
    </source>
</evidence>
<proteinExistence type="predicted"/>
<dbReference type="Pfam" id="PF01391">
    <property type="entry name" value="Collagen"/>
    <property type="match status" value="2"/>
</dbReference>
<evidence type="ECO:0000256" key="7">
    <source>
        <dbReference type="ARBA" id="ARBA00022658"/>
    </source>
</evidence>
<dbReference type="PANTHER" id="PTHR47544">
    <property type="entry name" value="RHO GUANINE NUCLEOTIDE EXCHANGE FACTOR 4"/>
    <property type="match status" value="1"/>
</dbReference>
<dbReference type="GO" id="GO:0005737">
    <property type="term" value="C:cytoplasm"/>
    <property type="evidence" value="ECO:0007669"/>
    <property type="project" value="UniProtKB-SubCell"/>
</dbReference>
<evidence type="ECO:0000256" key="8">
    <source>
        <dbReference type="ARBA" id="ARBA00022729"/>
    </source>
</evidence>
<feature type="region of interest" description="Disordered" evidence="11">
    <location>
        <begin position="584"/>
        <end position="689"/>
    </location>
</feature>
<feature type="domain" description="PH" evidence="13">
    <location>
        <begin position="1331"/>
        <end position="1437"/>
    </location>
</feature>
<dbReference type="Proteomes" id="UP000886611">
    <property type="component" value="Unassembled WGS sequence"/>
</dbReference>
<evidence type="ECO:0000256" key="2">
    <source>
        <dbReference type="ARBA" id="ARBA00004498"/>
    </source>
</evidence>
<dbReference type="PRINTS" id="PR00007">
    <property type="entry name" value="COMPLEMNTC1Q"/>
</dbReference>
<feature type="compositionally biased region" description="Low complexity" evidence="11">
    <location>
        <begin position="669"/>
        <end position="680"/>
    </location>
</feature>
<comment type="subcellular location">
    <subcellularLocation>
        <location evidence="1">Cytoplasm</location>
    </subcellularLocation>
    <subcellularLocation>
        <location evidence="2">Secreted</location>
        <location evidence="2">Extracellular space</location>
        <location evidence="2">Extracellular matrix</location>
    </subcellularLocation>
</comment>
<dbReference type="InterPro" id="IPR001849">
    <property type="entry name" value="PH_domain"/>
</dbReference>
<dbReference type="InterPro" id="IPR035899">
    <property type="entry name" value="DBL_dom_sf"/>
</dbReference>
<evidence type="ECO:0000259" key="15">
    <source>
        <dbReference type="PROSITE" id="PS50871"/>
    </source>
</evidence>
<feature type="region of interest" description="Disordered" evidence="11">
    <location>
        <begin position="782"/>
        <end position="843"/>
    </location>
</feature>
<dbReference type="InterPro" id="IPR000219">
    <property type="entry name" value="DH_dom"/>
</dbReference>
<evidence type="ECO:0000259" key="14">
    <source>
        <dbReference type="PROSITE" id="PS50010"/>
    </source>
</evidence>
<keyword evidence="8" id="KW-0732">Signal</keyword>
<dbReference type="InterPro" id="IPR055251">
    <property type="entry name" value="SOS1_NGEF_PH"/>
</dbReference>
<evidence type="ECO:0000256" key="5">
    <source>
        <dbReference type="ARBA" id="ARBA00022525"/>
    </source>
</evidence>
<keyword evidence="4" id="KW-0963">Cytoplasm</keyword>
<dbReference type="GO" id="GO:0005581">
    <property type="term" value="C:collagen trimer"/>
    <property type="evidence" value="ECO:0007669"/>
    <property type="project" value="UniProtKB-KW"/>
</dbReference>
<feature type="region of interest" description="Disordered" evidence="11">
    <location>
        <begin position="233"/>
        <end position="253"/>
    </location>
</feature>
<feature type="non-terminal residue" evidence="16">
    <location>
        <position position="1"/>
    </location>
</feature>
<comment type="caution">
    <text evidence="16">The sequence shown here is derived from an EMBL/GenBank/DDBJ whole genome shotgun (WGS) entry which is preliminary data.</text>
</comment>
<feature type="region of interest" description="Disordered" evidence="11">
    <location>
        <begin position="969"/>
        <end position="989"/>
    </location>
</feature>
<feature type="region of interest" description="Disordered" evidence="11">
    <location>
        <begin position="1579"/>
        <end position="1754"/>
    </location>
</feature>
<dbReference type="SMART" id="SM00233">
    <property type="entry name" value="PH"/>
    <property type="match status" value="1"/>
</dbReference>
<feature type="domain" description="DH" evidence="14">
    <location>
        <begin position="1116"/>
        <end position="1300"/>
    </location>
</feature>
<evidence type="ECO:0000313" key="17">
    <source>
        <dbReference type="Proteomes" id="UP000886611"/>
    </source>
</evidence>
<feature type="compositionally biased region" description="Polar residues" evidence="11">
    <location>
        <begin position="529"/>
        <end position="552"/>
    </location>
</feature>
<feature type="compositionally biased region" description="Low complexity" evidence="11">
    <location>
        <begin position="1687"/>
        <end position="1703"/>
    </location>
</feature>
<dbReference type="SMART" id="SM00110">
    <property type="entry name" value="C1Q"/>
    <property type="match status" value="1"/>
</dbReference>
<dbReference type="InterPro" id="IPR011993">
    <property type="entry name" value="PH-like_dom_sf"/>
</dbReference>
<dbReference type="Gene3D" id="2.30.29.30">
    <property type="entry name" value="Pleckstrin-homology domain (PH domain)/Phosphotyrosine-binding domain (PTB)"/>
    <property type="match status" value="1"/>
</dbReference>
<dbReference type="SUPFAM" id="SSF50044">
    <property type="entry name" value="SH3-domain"/>
    <property type="match status" value="1"/>
</dbReference>
<dbReference type="SMART" id="SM00325">
    <property type="entry name" value="RhoGEF"/>
    <property type="match status" value="1"/>
</dbReference>
<gene>
    <name evidence="16" type="primary">Spata13</name>
    <name evidence="16" type="ORF">GTO96_0013683</name>
</gene>
<dbReference type="InterPro" id="IPR008160">
    <property type="entry name" value="Collagen"/>
</dbReference>
<dbReference type="FunFam" id="2.60.120.40:FF:000001">
    <property type="entry name" value="Complement C1q B chain"/>
    <property type="match status" value="1"/>
</dbReference>
<dbReference type="EMBL" id="JAATIS010008602">
    <property type="protein sequence ID" value="KAG2457057.1"/>
    <property type="molecule type" value="Genomic_DNA"/>
</dbReference>
<dbReference type="InterPro" id="IPR008983">
    <property type="entry name" value="Tumour_necrosis_fac-like_dom"/>
</dbReference>
<feature type="domain" description="SH3" evidence="12">
    <location>
        <begin position="1022"/>
        <end position="1081"/>
    </location>
</feature>
<evidence type="ECO:0000256" key="11">
    <source>
        <dbReference type="SAM" id="MobiDB-lite"/>
    </source>
</evidence>
<dbReference type="CDD" id="cd11973">
    <property type="entry name" value="SH3_ASEF"/>
    <property type="match status" value="1"/>
</dbReference>
<dbReference type="Gene3D" id="2.30.30.40">
    <property type="entry name" value="SH3 Domains"/>
    <property type="match status" value="1"/>
</dbReference>
<dbReference type="InterPro" id="IPR001073">
    <property type="entry name" value="C1q_dom"/>
</dbReference>
<dbReference type="Pfam" id="PF00386">
    <property type="entry name" value="C1q"/>
    <property type="match status" value="1"/>
</dbReference>
<keyword evidence="7" id="KW-0344">Guanine-nucleotide releasing factor</keyword>
<dbReference type="PROSITE" id="PS50871">
    <property type="entry name" value="C1Q"/>
    <property type="match status" value="1"/>
</dbReference>
<evidence type="ECO:0000256" key="10">
    <source>
        <dbReference type="PROSITE-ProRule" id="PRU00192"/>
    </source>
</evidence>
<dbReference type="SUPFAM" id="SSF48065">
    <property type="entry name" value="DBL homology domain (DH-domain)"/>
    <property type="match status" value="1"/>
</dbReference>
<evidence type="ECO:0000259" key="12">
    <source>
        <dbReference type="PROSITE" id="PS50002"/>
    </source>
</evidence>
<dbReference type="CDD" id="cd00160">
    <property type="entry name" value="RhoGEF"/>
    <property type="match status" value="1"/>
</dbReference>
<dbReference type="Pfam" id="PF00621">
    <property type="entry name" value="RhoGEF"/>
    <property type="match status" value="1"/>
</dbReference>
<dbReference type="PANTHER" id="PTHR47544:SF5">
    <property type="entry name" value="SPERMATOGENESIS-ASSOCIATED 13"/>
    <property type="match status" value="1"/>
</dbReference>
<dbReference type="FunFam" id="2.30.30.40:FF:000037">
    <property type="entry name" value="Rho guanine nucleotide exchange factor 9"/>
    <property type="match status" value="1"/>
</dbReference>
<dbReference type="FunFam" id="1.20.900.10:FF:000002">
    <property type="entry name" value="Rho guanine nucleotide exchange factor 9"/>
    <property type="match status" value="1"/>
</dbReference>